<evidence type="ECO:0008006" key="4">
    <source>
        <dbReference type="Google" id="ProtNLM"/>
    </source>
</evidence>
<dbReference type="AlphaFoldDB" id="A0A8J8NAN5"/>
<dbReference type="EMBL" id="RRYP01029783">
    <property type="protein sequence ID" value="TNV71468.1"/>
    <property type="molecule type" value="Genomic_DNA"/>
</dbReference>
<protein>
    <recommendedName>
        <fullName evidence="4">Transmembrane protein</fullName>
    </recommendedName>
</protein>
<evidence type="ECO:0000313" key="3">
    <source>
        <dbReference type="Proteomes" id="UP000785679"/>
    </source>
</evidence>
<evidence type="ECO:0000313" key="2">
    <source>
        <dbReference type="EMBL" id="TNV71468.1"/>
    </source>
</evidence>
<keyword evidence="1" id="KW-0812">Transmembrane</keyword>
<evidence type="ECO:0000256" key="1">
    <source>
        <dbReference type="SAM" id="Phobius"/>
    </source>
</evidence>
<reference evidence="2" key="1">
    <citation type="submission" date="2019-06" db="EMBL/GenBank/DDBJ databases">
        <authorList>
            <person name="Zheng W."/>
        </authorList>
    </citation>
    <scope>NUCLEOTIDE SEQUENCE</scope>
    <source>
        <strain evidence="2">QDHG01</strain>
    </source>
</reference>
<dbReference type="Proteomes" id="UP000785679">
    <property type="component" value="Unassembled WGS sequence"/>
</dbReference>
<proteinExistence type="predicted"/>
<name>A0A8J8NAN5_HALGN</name>
<keyword evidence="1" id="KW-1133">Transmembrane helix</keyword>
<keyword evidence="1" id="KW-0472">Membrane</keyword>
<gene>
    <name evidence="2" type="ORF">FGO68_gene17507</name>
</gene>
<comment type="caution">
    <text evidence="2">The sequence shown here is derived from an EMBL/GenBank/DDBJ whole genome shotgun (WGS) entry which is preliminary data.</text>
</comment>
<feature type="transmembrane region" description="Helical" evidence="1">
    <location>
        <begin position="48"/>
        <end position="68"/>
    </location>
</feature>
<organism evidence="2 3">
    <name type="scientific">Halteria grandinella</name>
    <dbReference type="NCBI Taxonomy" id="5974"/>
    <lineage>
        <taxon>Eukaryota</taxon>
        <taxon>Sar</taxon>
        <taxon>Alveolata</taxon>
        <taxon>Ciliophora</taxon>
        <taxon>Intramacronucleata</taxon>
        <taxon>Spirotrichea</taxon>
        <taxon>Stichotrichia</taxon>
        <taxon>Sporadotrichida</taxon>
        <taxon>Halteriidae</taxon>
        <taxon>Halteria</taxon>
    </lineage>
</organism>
<keyword evidence="3" id="KW-1185">Reference proteome</keyword>
<accession>A0A8J8NAN5</accession>
<sequence>MKGYFKVMQNEIKSKKTTSFFNIHQQILTIYFDQQPFVRTVLCQYTEYFVVLYRLINSLFGFIPLLLISHYKIQYFYLFLYQQSYQFFEYKA</sequence>